<organism evidence="2 3">
    <name type="scientific">Phomopsis amygdali</name>
    <name type="common">Fusicoccum amygdali</name>
    <dbReference type="NCBI Taxonomy" id="1214568"/>
    <lineage>
        <taxon>Eukaryota</taxon>
        <taxon>Fungi</taxon>
        <taxon>Dikarya</taxon>
        <taxon>Ascomycota</taxon>
        <taxon>Pezizomycotina</taxon>
        <taxon>Sordariomycetes</taxon>
        <taxon>Sordariomycetidae</taxon>
        <taxon>Diaporthales</taxon>
        <taxon>Diaporthaceae</taxon>
        <taxon>Diaporthe</taxon>
    </lineage>
</organism>
<sequence>MARAKKSKPAPRAARRRRVICPGCSTELALHGMVSDSDAFVYATKTDMQKLGIKCKNDACVLCIEGVTDADRKAPVNPIVRRCVQSAEKQRAAVKAANKEKRKEEEKQQKKRKEEQEAVEYARYNPFSGNKEEEIQDAIEEGKRQKKDTKKTLKRWKGIKKYADELDQLIPLFEE</sequence>
<dbReference type="AlphaFoldDB" id="A0AAD9SLY8"/>
<evidence type="ECO:0000313" key="3">
    <source>
        <dbReference type="Proteomes" id="UP001265746"/>
    </source>
</evidence>
<dbReference type="EMBL" id="JAUJFL010000002">
    <property type="protein sequence ID" value="KAK2611608.1"/>
    <property type="molecule type" value="Genomic_DNA"/>
</dbReference>
<gene>
    <name evidence="2" type="ORF">N8I77_004941</name>
</gene>
<evidence type="ECO:0000256" key="1">
    <source>
        <dbReference type="SAM" id="MobiDB-lite"/>
    </source>
</evidence>
<proteinExistence type="predicted"/>
<evidence type="ECO:0000313" key="2">
    <source>
        <dbReference type="EMBL" id="KAK2611608.1"/>
    </source>
</evidence>
<keyword evidence="3" id="KW-1185">Reference proteome</keyword>
<feature type="compositionally biased region" description="Basic and acidic residues" evidence="1">
    <location>
        <begin position="97"/>
        <end position="116"/>
    </location>
</feature>
<protein>
    <submittedName>
        <fullName evidence="2">Uncharacterized protein</fullName>
    </submittedName>
</protein>
<name>A0AAD9SLY8_PHOAM</name>
<feature type="region of interest" description="Disordered" evidence="1">
    <location>
        <begin position="94"/>
        <end position="123"/>
    </location>
</feature>
<reference evidence="2" key="1">
    <citation type="submission" date="2023-06" db="EMBL/GenBank/DDBJ databases">
        <authorList>
            <person name="Noh H."/>
        </authorList>
    </citation>
    <scope>NUCLEOTIDE SEQUENCE</scope>
    <source>
        <strain evidence="2">DUCC20226</strain>
    </source>
</reference>
<accession>A0AAD9SLY8</accession>
<comment type="caution">
    <text evidence="2">The sequence shown here is derived from an EMBL/GenBank/DDBJ whole genome shotgun (WGS) entry which is preliminary data.</text>
</comment>
<dbReference type="Proteomes" id="UP001265746">
    <property type="component" value="Unassembled WGS sequence"/>
</dbReference>
<feature type="region of interest" description="Disordered" evidence="1">
    <location>
        <begin position="131"/>
        <end position="150"/>
    </location>
</feature>